<dbReference type="Proteomes" id="UP001488838">
    <property type="component" value="Unassembled WGS sequence"/>
</dbReference>
<evidence type="ECO:0000256" key="6">
    <source>
        <dbReference type="SAM" id="SignalP"/>
    </source>
</evidence>
<dbReference type="EMBL" id="JBBHLL010000705">
    <property type="protein sequence ID" value="KAK7798378.1"/>
    <property type="molecule type" value="Genomic_DNA"/>
</dbReference>
<keyword evidence="9" id="KW-1185">Reference proteome</keyword>
<keyword evidence="2 5" id="KW-0812">Transmembrane</keyword>
<dbReference type="SUPFAM" id="SSF48726">
    <property type="entry name" value="Immunoglobulin"/>
    <property type="match status" value="2"/>
</dbReference>
<evidence type="ECO:0000256" key="1">
    <source>
        <dbReference type="ARBA" id="ARBA00004167"/>
    </source>
</evidence>
<feature type="non-terminal residue" evidence="8">
    <location>
        <position position="519"/>
    </location>
</feature>
<feature type="transmembrane region" description="Helical" evidence="5">
    <location>
        <begin position="202"/>
        <end position="228"/>
    </location>
</feature>
<feature type="signal peptide" evidence="6">
    <location>
        <begin position="1"/>
        <end position="29"/>
    </location>
</feature>
<dbReference type="AlphaFoldDB" id="A0AAW0H6T4"/>
<gene>
    <name evidence="8" type="ORF">U0070_018548</name>
</gene>
<protein>
    <recommendedName>
        <fullName evidence="7">Immunoglobulin domain-containing protein</fullName>
    </recommendedName>
</protein>
<dbReference type="PANTHER" id="PTHR15549:SF26">
    <property type="entry name" value="AXIAL BUDDING PATTERN PROTEIN 2-RELATED"/>
    <property type="match status" value="1"/>
</dbReference>
<comment type="caution">
    <text evidence="8">The sequence shown here is derived from an EMBL/GenBank/DDBJ whole genome shotgun (WGS) entry which is preliminary data.</text>
</comment>
<name>A0AAW0H6T4_MYOGA</name>
<keyword evidence="6" id="KW-0732">Signal</keyword>
<accession>A0AAW0H6T4</accession>
<dbReference type="InterPro" id="IPR036179">
    <property type="entry name" value="Ig-like_dom_sf"/>
</dbReference>
<evidence type="ECO:0000256" key="2">
    <source>
        <dbReference type="ARBA" id="ARBA00022692"/>
    </source>
</evidence>
<dbReference type="InterPro" id="IPR051694">
    <property type="entry name" value="Immunoregulatory_rcpt-like"/>
</dbReference>
<dbReference type="GO" id="GO:0016020">
    <property type="term" value="C:membrane"/>
    <property type="evidence" value="ECO:0007669"/>
    <property type="project" value="UniProtKB-SubCell"/>
</dbReference>
<dbReference type="InterPro" id="IPR013106">
    <property type="entry name" value="Ig_V-set"/>
</dbReference>
<organism evidence="8 9">
    <name type="scientific">Myodes glareolus</name>
    <name type="common">Bank vole</name>
    <name type="synonym">Clethrionomys glareolus</name>
    <dbReference type="NCBI Taxonomy" id="447135"/>
    <lineage>
        <taxon>Eukaryota</taxon>
        <taxon>Metazoa</taxon>
        <taxon>Chordata</taxon>
        <taxon>Craniata</taxon>
        <taxon>Vertebrata</taxon>
        <taxon>Euteleostomi</taxon>
        <taxon>Mammalia</taxon>
        <taxon>Eutheria</taxon>
        <taxon>Euarchontoglires</taxon>
        <taxon>Glires</taxon>
        <taxon>Rodentia</taxon>
        <taxon>Myomorpha</taxon>
        <taxon>Muroidea</taxon>
        <taxon>Cricetidae</taxon>
        <taxon>Arvicolinae</taxon>
        <taxon>Myodes</taxon>
    </lineage>
</organism>
<dbReference type="InterPro" id="IPR003599">
    <property type="entry name" value="Ig_sub"/>
</dbReference>
<dbReference type="GO" id="GO:0042288">
    <property type="term" value="F:MHC class I protein binding"/>
    <property type="evidence" value="ECO:0007669"/>
    <property type="project" value="TreeGrafter"/>
</dbReference>
<sequence>MVLLVSLPGGILDMALVLLLLLVAACLQAAVSDSSPTFPGNSAVIISFNTFGVDQPARLSGVQGSSIEIPFSFYFPWEMAKDPQMRILWRRKSFYGELIYNSSSGFIHEHFKDRLILNWTQPQTSGVLRILDLNKKDETVYFCQIHLNTKRGVQRWQSINGTQLIITHGRTITKSPSIVTSAVTTAGLKDREGQRNPSLVNLGATIGVVVTTAVLITPVYVMLIFLWWNKREQLRGRQRISMAATLTLVLLLQASRLKLNPQSVPEDSSTGPPLLPDGSAYLTSWKDSGHDLGPVSAAASSLPASCGFRFTPSFSGNPAGFYRKRDFGVIQPARLSGVQGSSIEIPFSFYFPWELAKDPQMRILWRWKDFHGEFIYNSSFIHKHFIHKHFIHEHFKGRLTLNWTQPQTSGVLKILNLTKEDLNTYFCRVHLKAGNLKEMWQSISGTRLTITRDPMTTAPSPTTATSARTKNVLMTTEGQMSGENETVHRGTRVGLAVAAAVLLAGVLGLMVFLLWKRRK</sequence>
<keyword evidence="4 5" id="KW-0472">Membrane</keyword>
<feature type="chain" id="PRO_5043821943" description="Immunoglobulin domain-containing protein" evidence="6">
    <location>
        <begin position="30"/>
        <end position="519"/>
    </location>
</feature>
<evidence type="ECO:0000256" key="4">
    <source>
        <dbReference type="ARBA" id="ARBA00023136"/>
    </source>
</evidence>
<keyword evidence="3 5" id="KW-1133">Transmembrane helix</keyword>
<feature type="transmembrane region" description="Helical" evidence="5">
    <location>
        <begin position="493"/>
        <end position="515"/>
    </location>
</feature>
<evidence type="ECO:0000256" key="5">
    <source>
        <dbReference type="SAM" id="Phobius"/>
    </source>
</evidence>
<reference evidence="8 9" key="1">
    <citation type="journal article" date="2023" name="bioRxiv">
        <title>Conserved and derived expression patterns and positive selection on dental genes reveal complex evolutionary context of ever-growing rodent molars.</title>
        <authorList>
            <person name="Calamari Z.T."/>
            <person name="Song A."/>
            <person name="Cohen E."/>
            <person name="Akter M."/>
            <person name="Roy R.D."/>
            <person name="Hallikas O."/>
            <person name="Christensen M.M."/>
            <person name="Li P."/>
            <person name="Marangoni P."/>
            <person name="Jernvall J."/>
            <person name="Klein O.D."/>
        </authorList>
    </citation>
    <scope>NUCLEOTIDE SEQUENCE [LARGE SCALE GENOMIC DNA]</scope>
    <source>
        <strain evidence="8">V071</strain>
    </source>
</reference>
<dbReference type="Gene3D" id="2.60.40.10">
    <property type="entry name" value="Immunoglobulins"/>
    <property type="match status" value="2"/>
</dbReference>
<dbReference type="Pfam" id="PF07686">
    <property type="entry name" value="V-set"/>
    <property type="match status" value="1"/>
</dbReference>
<comment type="subcellular location">
    <subcellularLocation>
        <location evidence="1">Membrane</location>
        <topology evidence="1">Single-pass membrane protein</topology>
    </subcellularLocation>
</comment>
<dbReference type="InterPro" id="IPR013783">
    <property type="entry name" value="Ig-like_fold"/>
</dbReference>
<dbReference type="SMART" id="SM00409">
    <property type="entry name" value="IG"/>
    <property type="match status" value="2"/>
</dbReference>
<proteinExistence type="predicted"/>
<dbReference type="GO" id="GO:0071944">
    <property type="term" value="C:cell periphery"/>
    <property type="evidence" value="ECO:0007669"/>
    <property type="project" value="UniProtKB-ARBA"/>
</dbReference>
<dbReference type="PANTHER" id="PTHR15549">
    <property type="entry name" value="PAIRED IMMUNOGLOBULIN-LIKE TYPE 2 RECEPTOR"/>
    <property type="match status" value="1"/>
</dbReference>
<evidence type="ECO:0000256" key="3">
    <source>
        <dbReference type="ARBA" id="ARBA00022989"/>
    </source>
</evidence>
<evidence type="ECO:0000313" key="8">
    <source>
        <dbReference type="EMBL" id="KAK7798378.1"/>
    </source>
</evidence>
<evidence type="ECO:0000259" key="7">
    <source>
        <dbReference type="SMART" id="SM00409"/>
    </source>
</evidence>
<evidence type="ECO:0000313" key="9">
    <source>
        <dbReference type="Proteomes" id="UP001488838"/>
    </source>
</evidence>
<feature type="domain" description="Immunoglobulin" evidence="7">
    <location>
        <begin position="56"/>
        <end position="167"/>
    </location>
</feature>
<feature type="domain" description="Immunoglobulin" evidence="7">
    <location>
        <begin position="332"/>
        <end position="451"/>
    </location>
</feature>